<evidence type="ECO:0000256" key="7">
    <source>
        <dbReference type="ARBA" id="ARBA00023053"/>
    </source>
</evidence>
<keyword evidence="3" id="KW-0813">Transport</keyword>
<keyword evidence="5 14" id="KW-0812">Transmembrane</keyword>
<dbReference type="OrthoDB" id="6132759at2759"/>
<dbReference type="GO" id="GO:0005886">
    <property type="term" value="C:plasma membrane"/>
    <property type="evidence" value="ECO:0007669"/>
    <property type="project" value="UniProtKB-SubCell"/>
</dbReference>
<keyword evidence="10" id="KW-0325">Glycoprotein</keyword>
<evidence type="ECO:0000313" key="16">
    <source>
        <dbReference type="Proteomes" id="UP001152320"/>
    </source>
</evidence>
<dbReference type="Pfam" id="PF00474">
    <property type="entry name" value="SSF"/>
    <property type="match status" value="2"/>
</dbReference>
<keyword evidence="7" id="KW-0915">Sodium</keyword>
<evidence type="ECO:0000256" key="14">
    <source>
        <dbReference type="SAM" id="Phobius"/>
    </source>
</evidence>
<evidence type="ECO:0000256" key="5">
    <source>
        <dbReference type="ARBA" id="ARBA00022692"/>
    </source>
</evidence>
<dbReference type="AlphaFoldDB" id="A0A9Q1C999"/>
<dbReference type="Proteomes" id="UP001152320">
    <property type="component" value="Chromosome 6"/>
</dbReference>
<proteinExistence type="inferred from homology"/>
<gene>
    <name evidence="15" type="ORF">HOLleu_15105</name>
</gene>
<evidence type="ECO:0000256" key="9">
    <source>
        <dbReference type="ARBA" id="ARBA00023136"/>
    </source>
</evidence>
<dbReference type="InterPro" id="IPR018212">
    <property type="entry name" value="Na/solute_symporter_CS"/>
</dbReference>
<dbReference type="PROSITE" id="PS50283">
    <property type="entry name" value="NA_SOLUT_SYMP_3"/>
    <property type="match status" value="1"/>
</dbReference>
<keyword evidence="6 14" id="KW-1133">Transmembrane helix</keyword>
<keyword evidence="16" id="KW-1185">Reference proteome</keyword>
<comment type="subcellular location">
    <subcellularLocation>
        <location evidence="1">Cell membrane</location>
        <topology evidence="1">Multi-pass membrane protein</topology>
    </subcellularLocation>
</comment>
<feature type="transmembrane region" description="Helical" evidence="14">
    <location>
        <begin position="378"/>
        <end position="400"/>
    </location>
</feature>
<dbReference type="PROSITE" id="PS00457">
    <property type="entry name" value="NA_SOLUT_SYMP_2"/>
    <property type="match status" value="1"/>
</dbReference>
<feature type="transmembrane region" description="Helical" evidence="14">
    <location>
        <begin position="136"/>
        <end position="155"/>
    </location>
</feature>
<feature type="transmembrane region" description="Helical" evidence="14">
    <location>
        <begin position="204"/>
        <end position="225"/>
    </location>
</feature>
<feature type="transmembrane region" description="Helical" evidence="14">
    <location>
        <begin position="20"/>
        <end position="41"/>
    </location>
</feature>
<dbReference type="PANTHER" id="PTHR42985">
    <property type="entry name" value="SODIUM-COUPLED MONOCARBOXYLATE TRANSPORTER"/>
    <property type="match status" value="1"/>
</dbReference>
<evidence type="ECO:0000256" key="3">
    <source>
        <dbReference type="ARBA" id="ARBA00022448"/>
    </source>
</evidence>
<protein>
    <submittedName>
        <fullName evidence="15">Sodium-coupled monocarboxylate transporter 2</fullName>
    </submittedName>
</protein>
<dbReference type="GO" id="GO:0006814">
    <property type="term" value="P:sodium ion transport"/>
    <property type="evidence" value="ECO:0007669"/>
    <property type="project" value="UniProtKB-KW"/>
</dbReference>
<evidence type="ECO:0000256" key="1">
    <source>
        <dbReference type="ARBA" id="ARBA00004651"/>
    </source>
</evidence>
<evidence type="ECO:0000256" key="8">
    <source>
        <dbReference type="ARBA" id="ARBA00023065"/>
    </source>
</evidence>
<feature type="transmembrane region" description="Helical" evidence="14">
    <location>
        <begin position="349"/>
        <end position="371"/>
    </location>
</feature>
<feature type="transmembrane region" description="Helical" evidence="14">
    <location>
        <begin position="320"/>
        <end position="343"/>
    </location>
</feature>
<evidence type="ECO:0000313" key="15">
    <source>
        <dbReference type="EMBL" id="KAJ8040720.1"/>
    </source>
</evidence>
<feature type="transmembrane region" description="Helical" evidence="14">
    <location>
        <begin position="92"/>
        <end position="115"/>
    </location>
</feature>
<evidence type="ECO:0000256" key="10">
    <source>
        <dbReference type="ARBA" id="ARBA00023180"/>
    </source>
</evidence>
<keyword evidence="8" id="KW-0406">Ion transport</keyword>
<comment type="similarity">
    <text evidence="2 13">Belongs to the sodium:solute symporter (SSF) (TC 2.A.21) family.</text>
</comment>
<organism evidence="15 16">
    <name type="scientific">Holothuria leucospilota</name>
    <name type="common">Black long sea cucumber</name>
    <name type="synonym">Mertensiothuria leucospilota</name>
    <dbReference type="NCBI Taxonomy" id="206669"/>
    <lineage>
        <taxon>Eukaryota</taxon>
        <taxon>Metazoa</taxon>
        <taxon>Echinodermata</taxon>
        <taxon>Eleutherozoa</taxon>
        <taxon>Echinozoa</taxon>
        <taxon>Holothuroidea</taxon>
        <taxon>Aspidochirotacea</taxon>
        <taxon>Aspidochirotida</taxon>
        <taxon>Holothuriidae</taxon>
        <taxon>Holothuria</taxon>
    </lineage>
</organism>
<dbReference type="InterPro" id="IPR038377">
    <property type="entry name" value="Na/Glc_symporter_sf"/>
</dbReference>
<dbReference type="InterPro" id="IPR051163">
    <property type="entry name" value="Sodium:Solute_Symporter_SSF"/>
</dbReference>
<reference evidence="15" key="1">
    <citation type="submission" date="2021-10" db="EMBL/GenBank/DDBJ databases">
        <title>Tropical sea cucumber genome reveals ecological adaptation and Cuvierian tubules defense mechanism.</title>
        <authorList>
            <person name="Chen T."/>
        </authorList>
    </citation>
    <scope>NUCLEOTIDE SEQUENCE</scope>
    <source>
        <strain evidence="15">Nanhai2018</strain>
        <tissue evidence="15">Muscle</tissue>
    </source>
</reference>
<evidence type="ECO:0000256" key="13">
    <source>
        <dbReference type="RuleBase" id="RU362091"/>
    </source>
</evidence>
<dbReference type="PANTHER" id="PTHR42985:SF40">
    <property type="entry name" value="LD47995P-RELATED"/>
    <property type="match status" value="1"/>
</dbReference>
<keyword evidence="9 14" id="KW-0472">Membrane</keyword>
<keyword evidence="4" id="KW-1003">Cell membrane</keyword>
<evidence type="ECO:0000256" key="12">
    <source>
        <dbReference type="ARBA" id="ARBA00036099"/>
    </source>
</evidence>
<feature type="transmembrane region" description="Helical" evidence="14">
    <location>
        <begin position="468"/>
        <end position="492"/>
    </location>
</feature>
<name>A0A9Q1C999_HOLLE</name>
<evidence type="ECO:0000256" key="2">
    <source>
        <dbReference type="ARBA" id="ARBA00006434"/>
    </source>
</evidence>
<dbReference type="EMBL" id="JAIZAY010000006">
    <property type="protein sequence ID" value="KAJ8040720.1"/>
    <property type="molecule type" value="Genomic_DNA"/>
</dbReference>
<dbReference type="Gene3D" id="1.20.1730.10">
    <property type="entry name" value="Sodium/glucose cotransporter"/>
    <property type="match status" value="2"/>
</dbReference>
<accession>A0A9Q1C999</accession>
<comment type="catalytic activity">
    <reaction evidence="12">
        <text>iodide(out) + 2 Na(+)(out) = iodide(in) + 2 Na(+)(in)</text>
        <dbReference type="Rhea" id="RHEA:71207"/>
        <dbReference type="ChEBI" id="CHEBI:16382"/>
        <dbReference type="ChEBI" id="CHEBI:29101"/>
    </reaction>
</comment>
<sequence length="536" mass="57984">MASSEDSSQYITGPMHLTAWDYLIVIAMLSASAGIGVYFAIRSRHGQLSNDYFLGNRRMSVLPVAVSLAATVMSAITYLGTPADVYIHGPEYGLMFLTRFINPFVVCSCFVPVFYRLEITTVYEYLEMRFGNTLRFLVIASEFFSEFIYMGIVVYTPALALSTVTGINLTFTILGIGVICTFYTSIGGIKAVIWTDVFQAGSMILGACIMIIVGTVKVGGVAEGWHRAVEGGRGELVDFNIDPTIRYTFWSIIIGGSLFWMRVAGTKQSLVQRGARHLIGGAFCASLSSMSSALNSIAAVTGQDIVKTIWPNMSEKKYNLVIKVISAIFGIITIALAFLASVLGDVFETALSIGGLTGGPILGIFLLAMFAPRCNSKGAVVGIIGGTMVGFTLYIGSRLYPPTGHSLPMSTEGCLVSVNATTSTGDTTWTDAFTRNDFMLYGINASTSSSPDLDHPRPPGIVVFNPSYLYMTIVTGLVTIVLGLLVSFVTSWREPWMTNPKLLAPIMAPYYTTSDIDNKNSDSVHKSTDYVPLKKV</sequence>
<evidence type="ECO:0000256" key="11">
    <source>
        <dbReference type="ARBA" id="ARBA00023201"/>
    </source>
</evidence>
<dbReference type="GO" id="GO:0098660">
    <property type="term" value="P:inorganic ion transmembrane transport"/>
    <property type="evidence" value="ECO:0007669"/>
    <property type="project" value="UniProtKB-ARBA"/>
</dbReference>
<feature type="transmembrane region" description="Helical" evidence="14">
    <location>
        <begin position="61"/>
        <end position="80"/>
    </location>
</feature>
<evidence type="ECO:0000256" key="6">
    <source>
        <dbReference type="ARBA" id="ARBA00022989"/>
    </source>
</evidence>
<evidence type="ECO:0000256" key="4">
    <source>
        <dbReference type="ARBA" id="ARBA00022475"/>
    </source>
</evidence>
<dbReference type="InterPro" id="IPR001734">
    <property type="entry name" value="Na/solute_symporter"/>
</dbReference>
<keyword evidence="11" id="KW-0739">Sodium transport</keyword>
<comment type="caution">
    <text evidence="15">The sequence shown here is derived from an EMBL/GenBank/DDBJ whole genome shotgun (WGS) entry which is preliminary data.</text>
</comment>
<feature type="transmembrane region" description="Helical" evidence="14">
    <location>
        <begin position="167"/>
        <end position="192"/>
    </location>
</feature>
<feature type="transmembrane region" description="Helical" evidence="14">
    <location>
        <begin position="245"/>
        <end position="263"/>
    </location>
</feature>
<dbReference type="GO" id="GO:0015075">
    <property type="term" value="F:monoatomic ion transmembrane transporter activity"/>
    <property type="evidence" value="ECO:0007669"/>
    <property type="project" value="UniProtKB-ARBA"/>
</dbReference>
<dbReference type="GO" id="GO:0015293">
    <property type="term" value="F:symporter activity"/>
    <property type="evidence" value="ECO:0007669"/>
    <property type="project" value="TreeGrafter"/>
</dbReference>